<evidence type="ECO:0000313" key="1">
    <source>
        <dbReference type="EMBL" id="SVA44161.1"/>
    </source>
</evidence>
<gene>
    <name evidence="1" type="ORF">METZ01_LOCUS97015</name>
</gene>
<reference evidence="1" key="1">
    <citation type="submission" date="2018-05" db="EMBL/GenBank/DDBJ databases">
        <authorList>
            <person name="Lanie J.A."/>
            <person name="Ng W.-L."/>
            <person name="Kazmierczak K.M."/>
            <person name="Andrzejewski T.M."/>
            <person name="Davidsen T.M."/>
            <person name="Wayne K.J."/>
            <person name="Tettelin H."/>
            <person name="Glass J.I."/>
            <person name="Rusch D."/>
            <person name="Podicherti R."/>
            <person name="Tsui H.-C.T."/>
            <person name="Winkler M.E."/>
        </authorList>
    </citation>
    <scope>NUCLEOTIDE SEQUENCE</scope>
</reference>
<name>A0A381VVP2_9ZZZZ</name>
<organism evidence="1">
    <name type="scientific">marine metagenome</name>
    <dbReference type="NCBI Taxonomy" id="408172"/>
    <lineage>
        <taxon>unclassified sequences</taxon>
        <taxon>metagenomes</taxon>
        <taxon>ecological metagenomes</taxon>
    </lineage>
</organism>
<dbReference type="AlphaFoldDB" id="A0A381VVP2"/>
<accession>A0A381VVP2</accession>
<dbReference type="EMBL" id="UINC01009876">
    <property type="protein sequence ID" value="SVA44161.1"/>
    <property type="molecule type" value="Genomic_DNA"/>
</dbReference>
<protein>
    <submittedName>
        <fullName evidence="1">Uncharacterized protein</fullName>
    </submittedName>
</protein>
<sequence>MIQLKFTKLNNFIINKKISLIKLTNYININLFIFKIRQISTK</sequence>
<proteinExistence type="predicted"/>